<feature type="transmembrane region" description="Helical" evidence="4">
    <location>
        <begin position="185"/>
        <end position="203"/>
    </location>
</feature>
<feature type="transmembrane region" description="Helical" evidence="4">
    <location>
        <begin position="21"/>
        <end position="44"/>
    </location>
</feature>
<proteinExistence type="predicted"/>
<keyword evidence="7" id="KW-1185">Reference proteome</keyword>
<gene>
    <name evidence="6" type="ORF">G7Y82_15220</name>
</gene>
<comment type="caution">
    <text evidence="6">The sequence shown here is derived from an EMBL/GenBank/DDBJ whole genome shotgun (WGS) entry which is preliminary data.</text>
</comment>
<feature type="transmembrane region" description="Helical" evidence="4">
    <location>
        <begin position="215"/>
        <end position="235"/>
    </location>
</feature>
<keyword evidence="4" id="KW-0812">Transmembrane</keyword>
<evidence type="ECO:0000256" key="4">
    <source>
        <dbReference type="SAM" id="Phobius"/>
    </source>
</evidence>
<dbReference type="SUPFAM" id="SSF48317">
    <property type="entry name" value="Acid phosphatase/Vanadium-dependent haloperoxidase"/>
    <property type="match status" value="1"/>
</dbReference>
<feature type="transmembrane region" description="Helical" evidence="4">
    <location>
        <begin position="89"/>
        <end position="109"/>
    </location>
</feature>
<dbReference type="SMART" id="SM00014">
    <property type="entry name" value="acidPPc"/>
    <property type="match status" value="1"/>
</dbReference>
<organism evidence="6 7">
    <name type="scientific">Solimonas marina</name>
    <dbReference type="NCBI Taxonomy" id="2714601"/>
    <lineage>
        <taxon>Bacteria</taxon>
        <taxon>Pseudomonadati</taxon>
        <taxon>Pseudomonadota</taxon>
        <taxon>Gammaproteobacteria</taxon>
        <taxon>Nevskiales</taxon>
        <taxon>Nevskiaceae</taxon>
        <taxon>Solimonas</taxon>
    </lineage>
</organism>
<dbReference type="Proteomes" id="UP000653472">
    <property type="component" value="Unassembled WGS sequence"/>
</dbReference>
<protein>
    <recommendedName>
        <fullName evidence="1">undecaprenyl-diphosphate phosphatase</fullName>
        <ecNumber evidence="1">3.6.1.27</ecNumber>
    </recommendedName>
    <alternativeName>
        <fullName evidence="2">Undecaprenyl pyrophosphate phosphatase</fullName>
    </alternativeName>
</protein>
<dbReference type="InterPro" id="IPR036938">
    <property type="entry name" value="PAP2/HPO_sf"/>
</dbReference>
<dbReference type="Pfam" id="PF01569">
    <property type="entry name" value="PAP2"/>
    <property type="match status" value="1"/>
</dbReference>
<dbReference type="InterPro" id="IPR000326">
    <property type="entry name" value="PAP2/HPO"/>
</dbReference>
<feature type="transmembrane region" description="Helical" evidence="4">
    <location>
        <begin position="135"/>
        <end position="154"/>
    </location>
</feature>
<dbReference type="EC" id="3.6.1.27" evidence="1"/>
<feature type="transmembrane region" description="Helical" evidence="4">
    <location>
        <begin position="241"/>
        <end position="260"/>
    </location>
</feature>
<dbReference type="PANTHER" id="PTHR14969">
    <property type="entry name" value="SPHINGOSINE-1-PHOSPHATE PHOSPHOHYDROLASE"/>
    <property type="match status" value="1"/>
</dbReference>
<dbReference type="EMBL" id="JAAVXB010000009">
    <property type="protein sequence ID" value="NKF23667.1"/>
    <property type="molecule type" value="Genomic_DNA"/>
</dbReference>
<comment type="catalytic activity">
    <reaction evidence="3">
        <text>di-trans,octa-cis-undecaprenyl diphosphate + H2O = di-trans,octa-cis-undecaprenyl phosphate + phosphate + H(+)</text>
        <dbReference type="Rhea" id="RHEA:28094"/>
        <dbReference type="ChEBI" id="CHEBI:15377"/>
        <dbReference type="ChEBI" id="CHEBI:15378"/>
        <dbReference type="ChEBI" id="CHEBI:43474"/>
        <dbReference type="ChEBI" id="CHEBI:58405"/>
        <dbReference type="ChEBI" id="CHEBI:60392"/>
        <dbReference type="EC" id="3.6.1.27"/>
    </reaction>
</comment>
<reference evidence="6" key="1">
    <citation type="submission" date="2020-03" db="EMBL/GenBank/DDBJ databases">
        <title>Solimonas marina sp. nov., isolated from deep seawater of the Pacific Ocean.</title>
        <authorList>
            <person name="Liu X."/>
            <person name="Lai Q."/>
            <person name="Sun F."/>
            <person name="Gai Y."/>
            <person name="Li G."/>
            <person name="Shao Z."/>
        </authorList>
    </citation>
    <scope>NUCLEOTIDE SEQUENCE</scope>
    <source>
        <strain evidence="6">C16B3</strain>
    </source>
</reference>
<evidence type="ECO:0000256" key="2">
    <source>
        <dbReference type="ARBA" id="ARBA00032707"/>
    </source>
</evidence>
<feature type="domain" description="Phosphatidic acid phosphatase type 2/haloperoxidase" evidence="5">
    <location>
        <begin position="87"/>
        <end position="200"/>
    </location>
</feature>
<keyword evidence="4" id="KW-0472">Membrane</keyword>
<dbReference type="Gene3D" id="1.20.144.10">
    <property type="entry name" value="Phosphatidic acid phosphatase type 2/haloperoxidase"/>
    <property type="match status" value="1"/>
</dbReference>
<evidence type="ECO:0000313" key="7">
    <source>
        <dbReference type="Proteomes" id="UP000653472"/>
    </source>
</evidence>
<evidence type="ECO:0000256" key="1">
    <source>
        <dbReference type="ARBA" id="ARBA00012374"/>
    </source>
</evidence>
<evidence type="ECO:0000259" key="5">
    <source>
        <dbReference type="SMART" id="SM00014"/>
    </source>
</evidence>
<evidence type="ECO:0000313" key="6">
    <source>
        <dbReference type="EMBL" id="NKF23667.1"/>
    </source>
</evidence>
<accession>A0A969WB04</accession>
<sequence length="281" mass="30069">MSATLLHRLQQPRPTADDHRWLLIVAGQMTVFAAALIAAGGYHIGFHWLNDAARPLSAPLLQNITQTGDSLVMLNLFLLLIWRYPQAVWHAVLAALIATLLSHGVKIIAHLPRPAGALAADSFRLIGPAWHRNSFPSGHTVTAFVGAGVLACATPSIAMRAVLILMAMAIGVSRVAVGAHWPVDVLTGAAIGLLSVWLGLCAMRRCRWGLRLQGHLLIAALLAGCAIADVVRMPAYPDALWMVRTISCLGLASALWRYGFATRGYAITGFGWQRRAGGASV</sequence>
<dbReference type="RefSeq" id="WP_168148993.1">
    <property type="nucleotide sequence ID" value="NZ_JAAVXB010000009.1"/>
</dbReference>
<evidence type="ECO:0000256" key="3">
    <source>
        <dbReference type="ARBA" id="ARBA00047594"/>
    </source>
</evidence>
<keyword evidence="4" id="KW-1133">Transmembrane helix</keyword>
<dbReference type="AlphaFoldDB" id="A0A969WB04"/>
<name>A0A969WB04_9GAMM</name>
<dbReference type="CDD" id="cd01610">
    <property type="entry name" value="PAP2_like"/>
    <property type="match status" value="1"/>
</dbReference>
<dbReference type="PANTHER" id="PTHR14969:SF13">
    <property type="entry name" value="AT30094P"/>
    <property type="match status" value="1"/>
</dbReference>
<dbReference type="GO" id="GO:0050380">
    <property type="term" value="F:undecaprenyl-diphosphatase activity"/>
    <property type="evidence" value="ECO:0007669"/>
    <property type="project" value="UniProtKB-EC"/>
</dbReference>